<dbReference type="AlphaFoldDB" id="A0A401NKQ7"/>
<dbReference type="EMBL" id="BFAA01007649">
    <property type="protein sequence ID" value="GCB61429.1"/>
    <property type="molecule type" value="Genomic_DNA"/>
</dbReference>
<dbReference type="Proteomes" id="UP000288216">
    <property type="component" value="Unassembled WGS sequence"/>
</dbReference>
<sequence length="81" mass="8884">MDQLGRMLLSMRCNSPPYRSLWVGTKFSGRTVCGKLRFESGKDISKNEGAGAFRKHTSAPRIMPLDTAPAENLKAASPASW</sequence>
<protein>
    <submittedName>
        <fullName evidence="1">Uncharacterized protein</fullName>
    </submittedName>
</protein>
<proteinExistence type="predicted"/>
<evidence type="ECO:0000313" key="1">
    <source>
        <dbReference type="EMBL" id="GCB61429.1"/>
    </source>
</evidence>
<gene>
    <name evidence="1" type="ORF">scyTo_0014334</name>
</gene>
<reference evidence="1 2" key="1">
    <citation type="journal article" date="2018" name="Nat. Ecol. Evol.">
        <title>Shark genomes provide insights into elasmobranch evolution and the origin of vertebrates.</title>
        <authorList>
            <person name="Hara Y"/>
            <person name="Yamaguchi K"/>
            <person name="Onimaru K"/>
            <person name="Kadota M"/>
            <person name="Koyanagi M"/>
            <person name="Keeley SD"/>
            <person name="Tatsumi K"/>
            <person name="Tanaka K"/>
            <person name="Motone F"/>
            <person name="Kageyama Y"/>
            <person name="Nozu R"/>
            <person name="Adachi N"/>
            <person name="Nishimura O"/>
            <person name="Nakagawa R"/>
            <person name="Tanegashima C"/>
            <person name="Kiyatake I"/>
            <person name="Matsumoto R"/>
            <person name="Murakumo K"/>
            <person name="Nishida K"/>
            <person name="Terakita A"/>
            <person name="Kuratani S"/>
            <person name="Sato K"/>
            <person name="Hyodo S Kuraku.S."/>
        </authorList>
    </citation>
    <scope>NUCLEOTIDE SEQUENCE [LARGE SCALE GENOMIC DNA]</scope>
</reference>
<accession>A0A401NKQ7</accession>
<keyword evidence="2" id="KW-1185">Reference proteome</keyword>
<organism evidence="1 2">
    <name type="scientific">Scyliorhinus torazame</name>
    <name type="common">Cloudy catshark</name>
    <name type="synonym">Catulus torazame</name>
    <dbReference type="NCBI Taxonomy" id="75743"/>
    <lineage>
        <taxon>Eukaryota</taxon>
        <taxon>Metazoa</taxon>
        <taxon>Chordata</taxon>
        <taxon>Craniata</taxon>
        <taxon>Vertebrata</taxon>
        <taxon>Chondrichthyes</taxon>
        <taxon>Elasmobranchii</taxon>
        <taxon>Galeomorphii</taxon>
        <taxon>Galeoidea</taxon>
        <taxon>Carcharhiniformes</taxon>
        <taxon>Scyliorhinidae</taxon>
        <taxon>Scyliorhinus</taxon>
    </lineage>
</organism>
<evidence type="ECO:0000313" key="2">
    <source>
        <dbReference type="Proteomes" id="UP000288216"/>
    </source>
</evidence>
<name>A0A401NKQ7_SCYTO</name>
<comment type="caution">
    <text evidence="1">The sequence shown here is derived from an EMBL/GenBank/DDBJ whole genome shotgun (WGS) entry which is preliminary data.</text>
</comment>